<evidence type="ECO:0000256" key="6">
    <source>
        <dbReference type="ARBA" id="ARBA00022840"/>
    </source>
</evidence>
<dbReference type="CDD" id="cd03225">
    <property type="entry name" value="ABC_cobalt_CbiO_domain1"/>
    <property type="match status" value="1"/>
</dbReference>
<dbReference type="SUPFAM" id="SSF52540">
    <property type="entry name" value="P-loop containing nucleoside triphosphate hydrolases"/>
    <property type="match status" value="1"/>
</dbReference>
<organism evidence="10 12">
    <name type="scientific">Enterocloster clostridioformis</name>
    <dbReference type="NCBI Taxonomy" id="1531"/>
    <lineage>
        <taxon>Bacteria</taxon>
        <taxon>Bacillati</taxon>
        <taxon>Bacillota</taxon>
        <taxon>Clostridia</taxon>
        <taxon>Lachnospirales</taxon>
        <taxon>Lachnospiraceae</taxon>
        <taxon>Enterocloster</taxon>
    </lineage>
</organism>
<comment type="similarity">
    <text evidence="2">Belongs to the ABC transporter superfamily.</text>
</comment>
<evidence type="ECO:0000256" key="2">
    <source>
        <dbReference type="ARBA" id="ARBA00005417"/>
    </source>
</evidence>
<evidence type="ECO:0000313" key="10">
    <source>
        <dbReference type="EMBL" id="CUP72828.1"/>
    </source>
</evidence>
<evidence type="ECO:0000313" key="11">
    <source>
        <dbReference type="EMBL" id="SQB16058.1"/>
    </source>
</evidence>
<dbReference type="InterPro" id="IPR015856">
    <property type="entry name" value="ABC_transpr_CbiO/EcfA_su"/>
</dbReference>
<keyword evidence="8" id="KW-0472">Membrane</keyword>
<gene>
    <name evidence="10" type="primary">ecfA2_2</name>
    <name evidence="10" type="ORF">ERS852480_03947</name>
    <name evidence="11" type="ORF">NCTC11224_05155</name>
</gene>
<reference evidence="10 12" key="1">
    <citation type="submission" date="2015-09" db="EMBL/GenBank/DDBJ databases">
        <authorList>
            <consortium name="Pathogen Informatics"/>
        </authorList>
    </citation>
    <scope>NUCLEOTIDE SEQUENCE [LARGE SCALE GENOMIC DNA]</scope>
    <source>
        <strain evidence="10 12">2789STDY5834865</strain>
    </source>
</reference>
<name>A0A174QPI4_9FIRM</name>
<keyword evidence="13" id="KW-1185">Reference proteome</keyword>
<evidence type="ECO:0000256" key="3">
    <source>
        <dbReference type="ARBA" id="ARBA00022448"/>
    </source>
</evidence>
<dbReference type="GO" id="GO:0005524">
    <property type="term" value="F:ATP binding"/>
    <property type="evidence" value="ECO:0007669"/>
    <property type="project" value="UniProtKB-KW"/>
</dbReference>
<proteinExistence type="inferred from homology"/>
<keyword evidence="6" id="KW-0067">ATP-binding</keyword>
<dbReference type="RefSeq" id="WP_022200401.1">
    <property type="nucleotide sequence ID" value="NZ_CARCJL010000044.1"/>
</dbReference>
<evidence type="ECO:0000256" key="8">
    <source>
        <dbReference type="ARBA" id="ARBA00023136"/>
    </source>
</evidence>
<evidence type="ECO:0000256" key="1">
    <source>
        <dbReference type="ARBA" id="ARBA00004202"/>
    </source>
</evidence>
<keyword evidence="4" id="KW-1003">Cell membrane</keyword>
<dbReference type="Gene3D" id="3.40.50.300">
    <property type="entry name" value="P-loop containing nucleotide triphosphate hydrolases"/>
    <property type="match status" value="1"/>
</dbReference>
<dbReference type="AlphaFoldDB" id="A0A174QPI4"/>
<dbReference type="GO" id="GO:0042626">
    <property type="term" value="F:ATPase-coupled transmembrane transporter activity"/>
    <property type="evidence" value="ECO:0007669"/>
    <property type="project" value="TreeGrafter"/>
</dbReference>
<evidence type="ECO:0000259" key="9">
    <source>
        <dbReference type="PROSITE" id="PS50893"/>
    </source>
</evidence>
<dbReference type="SMART" id="SM00382">
    <property type="entry name" value="AAA"/>
    <property type="match status" value="1"/>
</dbReference>
<keyword evidence="10" id="KW-0378">Hydrolase</keyword>
<keyword evidence="5" id="KW-0547">Nucleotide-binding</keyword>
<dbReference type="GO" id="GO:0043190">
    <property type="term" value="C:ATP-binding cassette (ABC) transporter complex"/>
    <property type="evidence" value="ECO:0007669"/>
    <property type="project" value="TreeGrafter"/>
</dbReference>
<evidence type="ECO:0000313" key="12">
    <source>
        <dbReference type="Proteomes" id="UP000095512"/>
    </source>
</evidence>
<dbReference type="Proteomes" id="UP000251853">
    <property type="component" value="Unassembled WGS sequence"/>
</dbReference>
<dbReference type="InterPro" id="IPR027417">
    <property type="entry name" value="P-loop_NTPase"/>
</dbReference>
<feature type="domain" description="ABC transporter" evidence="9">
    <location>
        <begin position="4"/>
        <end position="236"/>
    </location>
</feature>
<dbReference type="InterPro" id="IPR050095">
    <property type="entry name" value="ECF_ABC_transporter_ATP-bd"/>
</dbReference>
<dbReference type="InterPro" id="IPR003593">
    <property type="entry name" value="AAA+_ATPase"/>
</dbReference>
<evidence type="ECO:0000256" key="7">
    <source>
        <dbReference type="ARBA" id="ARBA00022967"/>
    </source>
</evidence>
<dbReference type="PROSITE" id="PS50893">
    <property type="entry name" value="ABC_TRANSPORTER_2"/>
    <property type="match status" value="1"/>
</dbReference>
<reference evidence="11 13" key="2">
    <citation type="submission" date="2018-06" db="EMBL/GenBank/DDBJ databases">
        <authorList>
            <consortium name="Pathogen Informatics"/>
            <person name="Doyle S."/>
        </authorList>
    </citation>
    <scope>NUCLEOTIDE SEQUENCE [LARGE SCALE GENOMIC DNA]</scope>
    <source>
        <strain evidence="11 13">NCTC11224</strain>
    </source>
</reference>
<evidence type="ECO:0000256" key="5">
    <source>
        <dbReference type="ARBA" id="ARBA00022741"/>
    </source>
</evidence>
<keyword evidence="3" id="KW-0813">Transport</keyword>
<comment type="subcellular location">
    <subcellularLocation>
        <location evidence="1">Cell membrane</location>
        <topology evidence="1">Peripheral membrane protein</topology>
    </subcellularLocation>
</comment>
<accession>A0A174QPI4</accession>
<evidence type="ECO:0000256" key="4">
    <source>
        <dbReference type="ARBA" id="ARBA00022475"/>
    </source>
</evidence>
<dbReference type="PANTHER" id="PTHR43553">
    <property type="entry name" value="HEAVY METAL TRANSPORTER"/>
    <property type="match status" value="1"/>
</dbReference>
<dbReference type="EMBL" id="CZAB01000047">
    <property type="protein sequence ID" value="CUP72828.1"/>
    <property type="molecule type" value="Genomic_DNA"/>
</dbReference>
<dbReference type="GO" id="GO:0016887">
    <property type="term" value="F:ATP hydrolysis activity"/>
    <property type="evidence" value="ECO:0007669"/>
    <property type="project" value="InterPro"/>
</dbReference>
<dbReference type="InterPro" id="IPR003439">
    <property type="entry name" value="ABC_transporter-like_ATP-bd"/>
</dbReference>
<dbReference type="FunFam" id="3.40.50.300:FF:000224">
    <property type="entry name" value="Energy-coupling factor transporter ATP-binding protein EcfA"/>
    <property type="match status" value="1"/>
</dbReference>
<sequence length="273" mass="30126">MNQIDIKGLHFSYTEKEEILKGINLVIDERPTAIIGQNGAGKTTFVKLLKGLLRPTQGNILFNGQDLSGFTAAQLAKDIGLVFQNPNDQIFKNTVMDEVMFGPLQIGMDRQAAEASAQKALAMVGLEGTEKVNPYDLGLSDRKMVSIAAIIAMDTDAVIFDEPTIAQDYMGKERIKAIMKALNREHKIVISILHDMDFVAETFERAIVFAKGNVLLDGDTRAVFGQKNMLEQAYLEQPGAARLCHELGYSEVFLSPEEFINFKKGKELASPVV</sequence>
<dbReference type="Pfam" id="PF00005">
    <property type="entry name" value="ABC_tran"/>
    <property type="match status" value="1"/>
</dbReference>
<protein>
    <submittedName>
        <fullName evidence="10">ABC transporter</fullName>
        <ecNumber evidence="10">3.6.3.-</ecNumber>
    </submittedName>
</protein>
<dbReference type="Proteomes" id="UP000095512">
    <property type="component" value="Unassembled WGS sequence"/>
</dbReference>
<evidence type="ECO:0000313" key="13">
    <source>
        <dbReference type="Proteomes" id="UP000251853"/>
    </source>
</evidence>
<dbReference type="EMBL" id="UAVW01000019">
    <property type="protein sequence ID" value="SQB16058.1"/>
    <property type="molecule type" value="Genomic_DNA"/>
</dbReference>
<keyword evidence="7" id="KW-1278">Translocase</keyword>
<dbReference type="EC" id="3.6.3.-" evidence="10"/>